<dbReference type="AlphaFoldDB" id="A0AAQ3WNJ6"/>
<organism evidence="2 3">
    <name type="scientific">Paspalum notatum var. saurae</name>
    <dbReference type="NCBI Taxonomy" id="547442"/>
    <lineage>
        <taxon>Eukaryota</taxon>
        <taxon>Viridiplantae</taxon>
        <taxon>Streptophyta</taxon>
        <taxon>Embryophyta</taxon>
        <taxon>Tracheophyta</taxon>
        <taxon>Spermatophyta</taxon>
        <taxon>Magnoliopsida</taxon>
        <taxon>Liliopsida</taxon>
        <taxon>Poales</taxon>
        <taxon>Poaceae</taxon>
        <taxon>PACMAD clade</taxon>
        <taxon>Panicoideae</taxon>
        <taxon>Andropogonodae</taxon>
        <taxon>Paspaleae</taxon>
        <taxon>Paspalinae</taxon>
        <taxon>Paspalum</taxon>
    </lineage>
</organism>
<evidence type="ECO:0000256" key="1">
    <source>
        <dbReference type="SAM" id="MobiDB-lite"/>
    </source>
</evidence>
<protein>
    <submittedName>
        <fullName evidence="2">Uncharacterized protein</fullName>
    </submittedName>
</protein>
<sequence length="125" mass="13547">MEPHIVWPGGFRRGGKAPHRDMATGVARVARSTTPRLSPAGARDSAPIRGAAVPDSEAWPWHHRSTGIRNLSRGLTGGHGPFPCRHDATADVPVQFLRRPRERLHGATAGAMEWHRSAAGYGSNY</sequence>
<keyword evidence="3" id="KW-1185">Reference proteome</keyword>
<feature type="region of interest" description="Disordered" evidence="1">
    <location>
        <begin position="1"/>
        <end position="50"/>
    </location>
</feature>
<evidence type="ECO:0000313" key="3">
    <source>
        <dbReference type="Proteomes" id="UP001341281"/>
    </source>
</evidence>
<dbReference type="Proteomes" id="UP001341281">
    <property type="component" value="Chromosome 04"/>
</dbReference>
<accession>A0AAQ3WNJ6</accession>
<reference evidence="2 3" key="1">
    <citation type="submission" date="2024-02" db="EMBL/GenBank/DDBJ databases">
        <title>High-quality chromosome-scale genome assembly of Pensacola bahiagrass (Paspalum notatum Flugge var. saurae).</title>
        <authorList>
            <person name="Vega J.M."/>
            <person name="Podio M."/>
            <person name="Orjuela J."/>
            <person name="Siena L.A."/>
            <person name="Pessino S.C."/>
            <person name="Combes M.C."/>
            <person name="Mariac C."/>
            <person name="Albertini E."/>
            <person name="Pupilli F."/>
            <person name="Ortiz J.P.A."/>
            <person name="Leblanc O."/>
        </authorList>
    </citation>
    <scope>NUCLEOTIDE SEQUENCE [LARGE SCALE GENOMIC DNA]</scope>
    <source>
        <strain evidence="2">R1</strain>
        <tissue evidence="2">Leaf</tissue>
    </source>
</reference>
<name>A0AAQ3WNJ6_PASNO</name>
<dbReference type="EMBL" id="CP144748">
    <property type="protein sequence ID" value="WVZ67765.1"/>
    <property type="molecule type" value="Genomic_DNA"/>
</dbReference>
<proteinExistence type="predicted"/>
<gene>
    <name evidence="2" type="ORF">U9M48_016805</name>
</gene>
<evidence type="ECO:0000313" key="2">
    <source>
        <dbReference type="EMBL" id="WVZ67765.1"/>
    </source>
</evidence>